<dbReference type="Proteomes" id="UP000663203">
    <property type="component" value="Chromosome"/>
</dbReference>
<evidence type="ECO:0000259" key="2">
    <source>
        <dbReference type="Pfam" id="PF01738"/>
    </source>
</evidence>
<dbReference type="KEGG" id="hakz:J0X25_10395"/>
<feature type="region of interest" description="Disordered" evidence="1">
    <location>
        <begin position="1"/>
        <end position="42"/>
    </location>
</feature>
<reference evidence="3 4" key="1">
    <citation type="submission" date="2021-03" db="EMBL/GenBank/DDBJ databases">
        <title>Haloterrigena longa sp. nov. and Haloterrigena limicola sp. nov., extremely halophilic archaea isolated from a salt lake.</title>
        <authorList>
            <person name="Henglin C."/>
        </authorList>
    </citation>
    <scope>NUCLEOTIDE SEQUENCE [LARGE SCALE GENOMIC DNA]</scope>
    <source>
        <strain evidence="3 4">KZCA68</strain>
    </source>
</reference>
<keyword evidence="4" id="KW-1185">Reference proteome</keyword>
<gene>
    <name evidence="3" type="ORF">J0X25_10395</name>
</gene>
<feature type="domain" description="Dienelactone hydrolase" evidence="2">
    <location>
        <begin position="119"/>
        <end position="183"/>
    </location>
</feature>
<dbReference type="GeneID" id="63187718"/>
<dbReference type="InterPro" id="IPR002925">
    <property type="entry name" value="Dienelactn_hydro"/>
</dbReference>
<dbReference type="InterPro" id="IPR029058">
    <property type="entry name" value="AB_hydrolase_fold"/>
</dbReference>
<sequence>MSDVLLPGGRDVRGTLEEPTDDPDAIVVAAPPHPQHGGSRSDGRLVAVAEALVESGIACLRFDYGAWDESEAQRASEDASGDEPRAGYGERKDVRNAVRWAREEYGDADGASVATDLPVGVFGYSFGASLALLAAADVDPDAVAVLAPAADLGEDLDAHAALEDIESPVHVLYGERDATVDWEPVIERARERGDAVTALSGDHFFLGERDAIADEVATFFEGALLEST</sequence>
<accession>A0A8A2V7G6</accession>
<evidence type="ECO:0000256" key="1">
    <source>
        <dbReference type="SAM" id="MobiDB-lite"/>
    </source>
</evidence>
<dbReference type="Pfam" id="PF01738">
    <property type="entry name" value="DLH"/>
    <property type="match status" value="1"/>
</dbReference>
<dbReference type="RefSeq" id="WP_207287448.1">
    <property type="nucleotide sequence ID" value="NZ_CP071462.1"/>
</dbReference>
<evidence type="ECO:0000313" key="3">
    <source>
        <dbReference type="EMBL" id="QSW97829.1"/>
    </source>
</evidence>
<name>A0A8A2V7G6_9EURY</name>
<dbReference type="GO" id="GO:0016787">
    <property type="term" value="F:hydrolase activity"/>
    <property type="evidence" value="ECO:0007669"/>
    <property type="project" value="UniProtKB-KW"/>
</dbReference>
<protein>
    <submittedName>
        <fullName evidence="3">Dienelactone hydrolase family protein</fullName>
    </submittedName>
</protein>
<dbReference type="SUPFAM" id="SSF53474">
    <property type="entry name" value="alpha/beta-Hydrolases"/>
    <property type="match status" value="1"/>
</dbReference>
<dbReference type="Gene3D" id="3.40.50.1820">
    <property type="entry name" value="alpha/beta hydrolase"/>
    <property type="match status" value="1"/>
</dbReference>
<organism evidence="3 4">
    <name type="scientific">Haloterrigena alkaliphila</name>
    <dbReference type="NCBI Taxonomy" id="2816475"/>
    <lineage>
        <taxon>Archaea</taxon>
        <taxon>Methanobacteriati</taxon>
        <taxon>Methanobacteriota</taxon>
        <taxon>Stenosarchaea group</taxon>
        <taxon>Halobacteria</taxon>
        <taxon>Halobacteriales</taxon>
        <taxon>Natrialbaceae</taxon>
        <taxon>Haloterrigena</taxon>
    </lineage>
</organism>
<dbReference type="AlphaFoldDB" id="A0A8A2V7G6"/>
<proteinExistence type="predicted"/>
<dbReference type="EMBL" id="CP071462">
    <property type="protein sequence ID" value="QSW97829.1"/>
    <property type="molecule type" value="Genomic_DNA"/>
</dbReference>
<keyword evidence="3" id="KW-0378">Hydrolase</keyword>
<evidence type="ECO:0000313" key="4">
    <source>
        <dbReference type="Proteomes" id="UP000663203"/>
    </source>
</evidence>